<accession>A0ABU2CWP8</accession>
<dbReference type="Pfam" id="PF13586">
    <property type="entry name" value="DDE_Tnp_1_2"/>
    <property type="match status" value="1"/>
</dbReference>
<evidence type="ECO:0000259" key="2">
    <source>
        <dbReference type="Pfam" id="PF13586"/>
    </source>
</evidence>
<feature type="domain" description="Transposase DDE" evidence="2">
    <location>
        <begin position="11"/>
        <end position="101"/>
    </location>
</feature>
<gene>
    <name evidence="3" type="ORF">J2S48_005294</name>
</gene>
<protein>
    <submittedName>
        <fullName evidence="3">Transposase</fullName>
    </submittedName>
</protein>
<evidence type="ECO:0000313" key="3">
    <source>
        <dbReference type="EMBL" id="MDR7385779.1"/>
    </source>
</evidence>
<keyword evidence="4" id="KW-1185">Reference proteome</keyword>
<organism evidence="3 4">
    <name type="scientific">Promicromonospora iranensis</name>
    <dbReference type="NCBI Taxonomy" id="1105144"/>
    <lineage>
        <taxon>Bacteria</taxon>
        <taxon>Bacillati</taxon>
        <taxon>Actinomycetota</taxon>
        <taxon>Actinomycetes</taxon>
        <taxon>Micrococcales</taxon>
        <taxon>Promicromonosporaceae</taxon>
        <taxon>Promicromonospora</taxon>
    </lineage>
</organism>
<dbReference type="Proteomes" id="UP001183585">
    <property type="component" value="Unassembled WGS sequence"/>
</dbReference>
<reference evidence="3 4" key="1">
    <citation type="submission" date="2023-07" db="EMBL/GenBank/DDBJ databases">
        <title>Sequencing the genomes of 1000 actinobacteria strains.</title>
        <authorList>
            <person name="Klenk H.-P."/>
        </authorList>
    </citation>
    <scope>NUCLEOTIDE SEQUENCE [LARGE SCALE GENOMIC DNA]</scope>
    <source>
        <strain evidence="3 4">DSM 45554</strain>
    </source>
</reference>
<dbReference type="RefSeq" id="WP_374726991.1">
    <property type="nucleotide sequence ID" value="NZ_JAJQQP010000013.1"/>
</dbReference>
<comment type="caution">
    <text evidence="3">The sequence shown here is derived from an EMBL/GenBank/DDBJ whole genome shotgun (WGS) entry which is preliminary data.</text>
</comment>
<name>A0ABU2CWP8_9MICO</name>
<evidence type="ECO:0000313" key="4">
    <source>
        <dbReference type="Proteomes" id="UP001183585"/>
    </source>
</evidence>
<feature type="region of interest" description="Disordered" evidence="1">
    <location>
        <begin position="28"/>
        <end position="58"/>
    </location>
</feature>
<dbReference type="InterPro" id="IPR025668">
    <property type="entry name" value="Tnp_DDE_dom"/>
</dbReference>
<dbReference type="EMBL" id="JAVDYE010000001">
    <property type="protein sequence ID" value="MDR7385779.1"/>
    <property type="molecule type" value="Genomic_DNA"/>
</dbReference>
<evidence type="ECO:0000256" key="1">
    <source>
        <dbReference type="SAM" id="MobiDB-lite"/>
    </source>
</evidence>
<proteinExistence type="predicted"/>
<sequence>MATARSSPRVRSDKAYASAANRALLRRRGIGTTIPDKKDHAAHRQAKGSAGGRPPTVDYEDYKKRHAVECMFNRLKRWRAVATRFDKLQVRYETTVTVAAIDDWVAALVRAG</sequence>